<name>H6LA61_SAPGL</name>
<protein>
    <submittedName>
        <fullName evidence="1">Uncharacterized protein</fullName>
    </submittedName>
</protein>
<sequence length="30" mass="3516">MRFDFAVLAALQRYKFLQEVDRGFGARGRP</sequence>
<dbReference type="AlphaFoldDB" id="H6LA61"/>
<proteinExistence type="predicted"/>
<reference evidence="1 2" key="1">
    <citation type="journal article" date="2012" name="Stand. Genomic Sci.">
        <title>Complete genome sequencing and analysis of Saprospira grandis str. Lewin, a predatory marine bacterium.</title>
        <authorList>
            <person name="Saw J.H."/>
            <person name="Yuryev A."/>
            <person name="Kanbe M."/>
            <person name="Hou S."/>
            <person name="Young A.G."/>
            <person name="Aizawa S."/>
            <person name="Alam M."/>
        </authorList>
    </citation>
    <scope>NUCLEOTIDE SEQUENCE [LARGE SCALE GENOMIC DNA]</scope>
    <source>
        <strain evidence="1 2">Lewin</strain>
    </source>
</reference>
<keyword evidence="2" id="KW-1185">Reference proteome</keyword>
<organism evidence="1 2">
    <name type="scientific">Saprospira grandis (strain Lewin)</name>
    <dbReference type="NCBI Taxonomy" id="984262"/>
    <lineage>
        <taxon>Bacteria</taxon>
        <taxon>Pseudomonadati</taxon>
        <taxon>Bacteroidota</taxon>
        <taxon>Saprospiria</taxon>
        <taxon>Saprospirales</taxon>
        <taxon>Saprospiraceae</taxon>
        <taxon>Saprospira</taxon>
    </lineage>
</organism>
<evidence type="ECO:0000313" key="2">
    <source>
        <dbReference type="Proteomes" id="UP000007519"/>
    </source>
</evidence>
<dbReference type="HOGENOM" id="CLU_3405329_0_0_10"/>
<dbReference type="STRING" id="984262.SGRA_2801"/>
<evidence type="ECO:0000313" key="1">
    <source>
        <dbReference type="EMBL" id="AFC25529.1"/>
    </source>
</evidence>
<accession>H6LA61</accession>
<dbReference type="KEGG" id="sgn:SGRA_2801"/>
<dbReference type="Proteomes" id="UP000007519">
    <property type="component" value="Chromosome"/>
</dbReference>
<gene>
    <name evidence="1" type="ordered locus">SGRA_2801</name>
</gene>
<dbReference type="EMBL" id="CP002831">
    <property type="protein sequence ID" value="AFC25529.1"/>
    <property type="molecule type" value="Genomic_DNA"/>
</dbReference>